<keyword evidence="2" id="KW-1185">Reference proteome</keyword>
<evidence type="ECO:0000313" key="2">
    <source>
        <dbReference type="Proteomes" id="UP000314294"/>
    </source>
</evidence>
<dbReference type="EMBL" id="SRLO01000693">
    <property type="protein sequence ID" value="TNN48526.1"/>
    <property type="molecule type" value="Genomic_DNA"/>
</dbReference>
<protein>
    <submittedName>
        <fullName evidence="1">Uncharacterized protein</fullName>
    </submittedName>
</protein>
<organism evidence="1 2">
    <name type="scientific">Liparis tanakae</name>
    <name type="common">Tanaka's snailfish</name>
    <dbReference type="NCBI Taxonomy" id="230148"/>
    <lineage>
        <taxon>Eukaryota</taxon>
        <taxon>Metazoa</taxon>
        <taxon>Chordata</taxon>
        <taxon>Craniata</taxon>
        <taxon>Vertebrata</taxon>
        <taxon>Euteleostomi</taxon>
        <taxon>Actinopterygii</taxon>
        <taxon>Neopterygii</taxon>
        <taxon>Teleostei</taxon>
        <taxon>Neoteleostei</taxon>
        <taxon>Acanthomorphata</taxon>
        <taxon>Eupercaria</taxon>
        <taxon>Perciformes</taxon>
        <taxon>Cottioidei</taxon>
        <taxon>Cottales</taxon>
        <taxon>Liparidae</taxon>
        <taxon>Liparis</taxon>
    </lineage>
</organism>
<name>A0A4Z2G4M1_9TELE</name>
<comment type="caution">
    <text evidence="1">The sequence shown here is derived from an EMBL/GenBank/DDBJ whole genome shotgun (WGS) entry which is preliminary data.</text>
</comment>
<evidence type="ECO:0000313" key="1">
    <source>
        <dbReference type="EMBL" id="TNN48526.1"/>
    </source>
</evidence>
<sequence length="81" mass="8774">MVVNNCRLLLPPNVAAPVTLTMRQTPELHTQLSFNSRHNMDGLTISVISTAEQGTDAGALACGHECEALIPRFTDVVDELQ</sequence>
<gene>
    <name evidence="1" type="ORF">EYF80_041270</name>
</gene>
<dbReference type="Proteomes" id="UP000314294">
    <property type="component" value="Unassembled WGS sequence"/>
</dbReference>
<proteinExistence type="predicted"/>
<reference evidence="1 2" key="1">
    <citation type="submission" date="2019-03" db="EMBL/GenBank/DDBJ databases">
        <title>First draft genome of Liparis tanakae, snailfish: a comprehensive survey of snailfish specific genes.</title>
        <authorList>
            <person name="Kim W."/>
            <person name="Song I."/>
            <person name="Jeong J.-H."/>
            <person name="Kim D."/>
            <person name="Kim S."/>
            <person name="Ryu S."/>
            <person name="Song J.Y."/>
            <person name="Lee S.K."/>
        </authorList>
    </citation>
    <scope>NUCLEOTIDE SEQUENCE [LARGE SCALE GENOMIC DNA]</scope>
    <source>
        <tissue evidence="1">Muscle</tissue>
    </source>
</reference>
<accession>A0A4Z2G4M1</accession>
<dbReference type="AlphaFoldDB" id="A0A4Z2G4M1"/>